<gene>
    <name evidence="1" type="ORF">ACFSX4_12605</name>
</gene>
<dbReference type="Gene3D" id="1.10.287.880">
    <property type="entry name" value="Hypothetical protein YfhH domain"/>
    <property type="match status" value="1"/>
</dbReference>
<proteinExistence type="predicted"/>
<evidence type="ECO:0000313" key="1">
    <source>
        <dbReference type="EMBL" id="MFD2831307.1"/>
    </source>
</evidence>
<name>A0ABW5WY82_9STAP</name>
<comment type="caution">
    <text evidence="1">The sequence shown here is derived from an EMBL/GenBank/DDBJ whole genome shotgun (WGS) entry which is preliminary data.</text>
</comment>
<dbReference type="Gene3D" id="2.30.30.340">
    <property type="entry name" value="Hypothetical protein YfhH like domains"/>
    <property type="match status" value="1"/>
</dbReference>
<protein>
    <submittedName>
        <fullName evidence="1">YfhH family protein</fullName>
    </submittedName>
</protein>
<sequence>MKMKSLNMMTRREIEYYIGDKREKMRKAEMMGIENEYRVLERQVLIAESYLIDLSQIEAGKIYKVIGNEEQYFKVEHLKGIFAWGFFIGGTDSETGIPVSMLQLGRKG</sequence>
<dbReference type="InterPro" id="IPR014938">
    <property type="entry name" value="YfhH-like"/>
</dbReference>
<dbReference type="Proteomes" id="UP001597519">
    <property type="component" value="Unassembled WGS sequence"/>
</dbReference>
<keyword evidence="2" id="KW-1185">Reference proteome</keyword>
<dbReference type="RefSeq" id="WP_377775441.1">
    <property type="nucleotide sequence ID" value="NZ_JBHUOQ010000005.1"/>
</dbReference>
<dbReference type="Pfam" id="PF08838">
    <property type="entry name" value="DUF1811"/>
    <property type="match status" value="1"/>
</dbReference>
<dbReference type="InterPro" id="IPR036289">
    <property type="entry name" value="YfhH"/>
</dbReference>
<dbReference type="SUPFAM" id="SSF101697">
    <property type="entry name" value="Hypothetical protein YfhH"/>
    <property type="match status" value="1"/>
</dbReference>
<organism evidence="1 2">
    <name type="scientific">Corticicoccus populi</name>
    <dbReference type="NCBI Taxonomy" id="1812821"/>
    <lineage>
        <taxon>Bacteria</taxon>
        <taxon>Bacillati</taxon>
        <taxon>Bacillota</taxon>
        <taxon>Bacilli</taxon>
        <taxon>Bacillales</taxon>
        <taxon>Staphylococcaceae</taxon>
        <taxon>Corticicoccus</taxon>
    </lineage>
</organism>
<reference evidence="2" key="1">
    <citation type="journal article" date="2019" name="Int. J. Syst. Evol. Microbiol.">
        <title>The Global Catalogue of Microorganisms (GCM) 10K type strain sequencing project: providing services to taxonomists for standard genome sequencing and annotation.</title>
        <authorList>
            <consortium name="The Broad Institute Genomics Platform"/>
            <consortium name="The Broad Institute Genome Sequencing Center for Infectious Disease"/>
            <person name="Wu L."/>
            <person name="Ma J."/>
        </authorList>
    </citation>
    <scope>NUCLEOTIDE SEQUENCE [LARGE SCALE GENOMIC DNA]</scope>
    <source>
        <strain evidence="2">KCTC 33575</strain>
    </source>
</reference>
<evidence type="ECO:0000313" key="2">
    <source>
        <dbReference type="Proteomes" id="UP001597519"/>
    </source>
</evidence>
<dbReference type="EMBL" id="JBHUOQ010000005">
    <property type="protein sequence ID" value="MFD2831307.1"/>
    <property type="molecule type" value="Genomic_DNA"/>
</dbReference>
<accession>A0ABW5WY82</accession>